<proteinExistence type="inferred from homology"/>
<evidence type="ECO:0000256" key="4">
    <source>
        <dbReference type="ARBA" id="ARBA00022679"/>
    </source>
</evidence>
<evidence type="ECO:0000256" key="8">
    <source>
        <dbReference type="ARBA" id="ARBA00022840"/>
    </source>
</evidence>
<sequence>MTTDFVFLDAEKETGTALIMVDETVGQNQILVVSGACDNITPAEVQRTHQLIDEADIVLLQLEVNMDAIEQVIDYAHAKGKQIVLNTAPARKLPESLLKKLDIVTPNEIEASILTDTKVETAEDAEKAAQILMNSGVKNVVVTMGKHGVFVMTPDRKEMIPSMPVKAIDTTGAGDAFNGGFVTALAEGKDIFEAARFGNAVGALSVTKIGTAPAMPHRSDIDRFLNA</sequence>
<comment type="similarity">
    <text evidence="1">Belongs to the carbohydrate kinase PfkB family.</text>
</comment>
<dbReference type="GO" id="GO:0005524">
    <property type="term" value="F:ATP binding"/>
    <property type="evidence" value="ECO:0007669"/>
    <property type="project" value="UniProtKB-KW"/>
</dbReference>
<dbReference type="InterPro" id="IPR011877">
    <property type="entry name" value="Ribokinase"/>
</dbReference>
<keyword evidence="8" id="KW-0067">ATP-binding</keyword>
<gene>
    <name evidence="13" type="primary">rbsK_10</name>
    <name evidence="13" type="ORF">SDC9_157047</name>
</gene>
<name>A0A645F5X6_9ZZZZ</name>
<dbReference type="Pfam" id="PF00294">
    <property type="entry name" value="PfkB"/>
    <property type="match status" value="1"/>
</dbReference>
<reference evidence="13" key="1">
    <citation type="submission" date="2019-08" db="EMBL/GenBank/DDBJ databases">
        <authorList>
            <person name="Kucharzyk K."/>
            <person name="Murdoch R.W."/>
            <person name="Higgins S."/>
            <person name="Loffler F."/>
        </authorList>
    </citation>
    <scope>NUCLEOTIDE SEQUENCE</scope>
</reference>
<keyword evidence="9" id="KW-0460">Magnesium</keyword>
<evidence type="ECO:0000256" key="7">
    <source>
        <dbReference type="ARBA" id="ARBA00022777"/>
    </source>
</evidence>
<keyword evidence="4 13" id="KW-0808">Transferase</keyword>
<evidence type="ECO:0000256" key="9">
    <source>
        <dbReference type="ARBA" id="ARBA00022842"/>
    </source>
</evidence>
<evidence type="ECO:0000256" key="1">
    <source>
        <dbReference type="ARBA" id="ARBA00010688"/>
    </source>
</evidence>
<dbReference type="GO" id="GO:0005829">
    <property type="term" value="C:cytosol"/>
    <property type="evidence" value="ECO:0007669"/>
    <property type="project" value="TreeGrafter"/>
</dbReference>
<dbReference type="InterPro" id="IPR002173">
    <property type="entry name" value="Carboh/pur_kinase_PfkB_CS"/>
</dbReference>
<dbReference type="PRINTS" id="PR00990">
    <property type="entry name" value="RIBOKINASE"/>
</dbReference>
<accession>A0A645F5X6</accession>
<evidence type="ECO:0000259" key="12">
    <source>
        <dbReference type="Pfam" id="PF00294"/>
    </source>
</evidence>
<dbReference type="SUPFAM" id="SSF53613">
    <property type="entry name" value="Ribokinase-like"/>
    <property type="match status" value="1"/>
</dbReference>
<dbReference type="InterPro" id="IPR011611">
    <property type="entry name" value="PfkB_dom"/>
</dbReference>
<evidence type="ECO:0000256" key="3">
    <source>
        <dbReference type="ARBA" id="ARBA00016943"/>
    </source>
</evidence>
<evidence type="ECO:0000256" key="10">
    <source>
        <dbReference type="ARBA" id="ARBA00022958"/>
    </source>
</evidence>
<dbReference type="InterPro" id="IPR029056">
    <property type="entry name" value="Ribokinase-like"/>
</dbReference>
<keyword evidence="11" id="KW-0119">Carbohydrate metabolism</keyword>
<dbReference type="AlphaFoldDB" id="A0A645F5X6"/>
<dbReference type="GO" id="GO:0004747">
    <property type="term" value="F:ribokinase activity"/>
    <property type="evidence" value="ECO:0007669"/>
    <property type="project" value="UniProtKB-EC"/>
</dbReference>
<keyword evidence="10" id="KW-0630">Potassium</keyword>
<evidence type="ECO:0000256" key="6">
    <source>
        <dbReference type="ARBA" id="ARBA00022741"/>
    </source>
</evidence>
<evidence type="ECO:0000313" key="13">
    <source>
        <dbReference type="EMBL" id="MPN09755.1"/>
    </source>
</evidence>
<dbReference type="GO" id="GO:0006014">
    <property type="term" value="P:D-ribose metabolic process"/>
    <property type="evidence" value="ECO:0007669"/>
    <property type="project" value="InterPro"/>
</dbReference>
<dbReference type="PANTHER" id="PTHR10584:SF166">
    <property type="entry name" value="RIBOKINASE"/>
    <property type="match status" value="1"/>
</dbReference>
<keyword evidence="5" id="KW-0479">Metal-binding</keyword>
<feature type="domain" description="Carbohydrate kinase PfkB" evidence="12">
    <location>
        <begin position="3"/>
        <end position="217"/>
    </location>
</feature>
<protein>
    <recommendedName>
        <fullName evidence="3">Ribokinase</fullName>
        <ecNumber evidence="2">2.7.1.15</ecNumber>
    </recommendedName>
</protein>
<keyword evidence="7 13" id="KW-0418">Kinase</keyword>
<evidence type="ECO:0000256" key="11">
    <source>
        <dbReference type="ARBA" id="ARBA00023277"/>
    </source>
</evidence>
<dbReference type="InterPro" id="IPR002139">
    <property type="entry name" value="Ribo/fructo_kinase"/>
</dbReference>
<dbReference type="CDD" id="cd01174">
    <property type="entry name" value="ribokinase"/>
    <property type="match status" value="1"/>
</dbReference>
<evidence type="ECO:0000256" key="5">
    <source>
        <dbReference type="ARBA" id="ARBA00022723"/>
    </source>
</evidence>
<dbReference type="PANTHER" id="PTHR10584">
    <property type="entry name" value="SUGAR KINASE"/>
    <property type="match status" value="1"/>
</dbReference>
<dbReference type="EC" id="2.7.1.15" evidence="2"/>
<evidence type="ECO:0000256" key="2">
    <source>
        <dbReference type="ARBA" id="ARBA00012035"/>
    </source>
</evidence>
<keyword evidence="6" id="KW-0547">Nucleotide-binding</keyword>
<comment type="caution">
    <text evidence="13">The sequence shown here is derived from an EMBL/GenBank/DDBJ whole genome shotgun (WGS) entry which is preliminary data.</text>
</comment>
<dbReference type="Gene3D" id="3.40.1190.20">
    <property type="match status" value="1"/>
</dbReference>
<dbReference type="EMBL" id="VSSQ01055878">
    <property type="protein sequence ID" value="MPN09755.1"/>
    <property type="molecule type" value="Genomic_DNA"/>
</dbReference>
<dbReference type="PROSITE" id="PS00584">
    <property type="entry name" value="PFKB_KINASES_2"/>
    <property type="match status" value="1"/>
</dbReference>
<dbReference type="GO" id="GO:0046872">
    <property type="term" value="F:metal ion binding"/>
    <property type="evidence" value="ECO:0007669"/>
    <property type="project" value="UniProtKB-KW"/>
</dbReference>
<organism evidence="13">
    <name type="scientific">bioreactor metagenome</name>
    <dbReference type="NCBI Taxonomy" id="1076179"/>
    <lineage>
        <taxon>unclassified sequences</taxon>
        <taxon>metagenomes</taxon>
        <taxon>ecological metagenomes</taxon>
    </lineage>
</organism>